<keyword evidence="2" id="KW-0812">Transmembrane</keyword>
<protein>
    <submittedName>
        <fullName evidence="3">Uncharacterized protein</fullName>
    </submittedName>
</protein>
<comment type="caution">
    <text evidence="3">The sequence shown here is derived from an EMBL/GenBank/DDBJ whole genome shotgun (WGS) entry which is preliminary data.</text>
</comment>
<evidence type="ECO:0000256" key="2">
    <source>
        <dbReference type="SAM" id="Phobius"/>
    </source>
</evidence>
<evidence type="ECO:0000256" key="1">
    <source>
        <dbReference type="SAM" id="MobiDB-lite"/>
    </source>
</evidence>
<keyword evidence="2" id="KW-1133">Transmembrane helix</keyword>
<feature type="region of interest" description="Disordered" evidence="1">
    <location>
        <begin position="1"/>
        <end position="33"/>
    </location>
</feature>
<evidence type="ECO:0000313" key="4">
    <source>
        <dbReference type="Proteomes" id="UP001432322"/>
    </source>
</evidence>
<proteinExistence type="predicted"/>
<reference evidence="3" key="1">
    <citation type="submission" date="2023-10" db="EMBL/GenBank/DDBJ databases">
        <title>Genome assembly of Pristionchus species.</title>
        <authorList>
            <person name="Yoshida K."/>
            <person name="Sommer R.J."/>
        </authorList>
    </citation>
    <scope>NUCLEOTIDE SEQUENCE</scope>
    <source>
        <strain evidence="3">RS5133</strain>
    </source>
</reference>
<dbReference type="EMBL" id="BTSY01000005">
    <property type="protein sequence ID" value="GMT29238.1"/>
    <property type="molecule type" value="Genomic_DNA"/>
</dbReference>
<evidence type="ECO:0000313" key="3">
    <source>
        <dbReference type="EMBL" id="GMT29238.1"/>
    </source>
</evidence>
<dbReference type="AlphaFoldDB" id="A0AAV5WCH6"/>
<name>A0AAV5WCH6_9BILA</name>
<dbReference type="Proteomes" id="UP001432322">
    <property type="component" value="Unassembled WGS sequence"/>
</dbReference>
<organism evidence="3 4">
    <name type="scientific">Pristionchus fissidentatus</name>
    <dbReference type="NCBI Taxonomy" id="1538716"/>
    <lineage>
        <taxon>Eukaryota</taxon>
        <taxon>Metazoa</taxon>
        <taxon>Ecdysozoa</taxon>
        <taxon>Nematoda</taxon>
        <taxon>Chromadorea</taxon>
        <taxon>Rhabditida</taxon>
        <taxon>Rhabditina</taxon>
        <taxon>Diplogasteromorpha</taxon>
        <taxon>Diplogasteroidea</taxon>
        <taxon>Neodiplogasteridae</taxon>
        <taxon>Pristionchus</taxon>
    </lineage>
</organism>
<accession>A0AAV5WCH6</accession>
<keyword evidence="4" id="KW-1185">Reference proteome</keyword>
<sequence>MTNKRKNQKPPPVPKKSKKADPDPDDSDPSPNDPDPDFISCSNFFNIFFLLVFITATAGVVIDVYNFVYPVPEKVCSTVPAGLSPISRHDHIMLCKKAQTYNDALIMKYVKKSNKGVEKWKNDSEIEPADELYFSSLIGYQLTLTHYSNDRKQKDPTIHFFLSNYLSSIKCNRVDRSAKKTGYTLLFSFCTDAHFKDNAEKSKTGKTAMQMLNEAHRASFLYFLTTGDFRNVILEYMEANDPNGMASGLIQMMKRNKGGDEILRSLIQFDDKPLMAYLQSLAETFLRSFDAMTECDPLHGDTWVSYLHRSLFKSANSPGCLWNRREWYQSPLVQIDGLTKEYGLHAKIFFYLATFACSLLRFCCSPSNPDRAELFLHITLVVLAWGSSFVINESWTNIQSMLNVWRNPGNKKLMYSSL</sequence>
<gene>
    <name evidence="3" type="ORF">PFISCL1PPCAC_20535</name>
</gene>
<keyword evidence="2" id="KW-0472">Membrane</keyword>
<feature type="transmembrane region" description="Helical" evidence="2">
    <location>
        <begin position="44"/>
        <end position="65"/>
    </location>
</feature>